<dbReference type="Proteomes" id="UP000324800">
    <property type="component" value="Unassembled WGS sequence"/>
</dbReference>
<organism evidence="1 2">
    <name type="scientific">Streblomastix strix</name>
    <dbReference type="NCBI Taxonomy" id="222440"/>
    <lineage>
        <taxon>Eukaryota</taxon>
        <taxon>Metamonada</taxon>
        <taxon>Preaxostyla</taxon>
        <taxon>Oxymonadida</taxon>
        <taxon>Streblomastigidae</taxon>
        <taxon>Streblomastix</taxon>
    </lineage>
</organism>
<name>A0A5J4WQW2_9EUKA</name>
<dbReference type="AlphaFoldDB" id="A0A5J4WQW2"/>
<reference evidence="1 2" key="1">
    <citation type="submission" date="2019-03" db="EMBL/GenBank/DDBJ databases">
        <title>Single cell metagenomics reveals metabolic interactions within the superorganism composed of flagellate Streblomastix strix and complex community of Bacteroidetes bacteria on its surface.</title>
        <authorList>
            <person name="Treitli S.C."/>
            <person name="Kolisko M."/>
            <person name="Husnik F."/>
            <person name="Keeling P."/>
            <person name="Hampl V."/>
        </authorList>
    </citation>
    <scope>NUCLEOTIDE SEQUENCE [LARGE SCALE GENOMIC DNA]</scope>
    <source>
        <strain evidence="1">ST1C</strain>
    </source>
</reference>
<dbReference type="EMBL" id="SNRW01001206">
    <property type="protein sequence ID" value="KAA6397321.1"/>
    <property type="molecule type" value="Genomic_DNA"/>
</dbReference>
<evidence type="ECO:0000313" key="2">
    <source>
        <dbReference type="Proteomes" id="UP000324800"/>
    </source>
</evidence>
<accession>A0A5J4WQW2</accession>
<comment type="caution">
    <text evidence="1">The sequence shown here is derived from an EMBL/GenBank/DDBJ whole genome shotgun (WGS) entry which is preliminary data.</text>
</comment>
<evidence type="ECO:0000313" key="1">
    <source>
        <dbReference type="EMBL" id="KAA6397321.1"/>
    </source>
</evidence>
<proteinExistence type="predicted"/>
<sequence>MEHNNNGNADEIPKEVKIKVVKASDGTIHEKEAHKNIRLGISNWRNQIYRSTIQMRCASNLVALKAQGQGSSQERLEQVNSIQKDLDTRHNMLYLHDSSLSSIEFHKTKQWENTLCRRIQLRIWATLIRKNQEKVFTYGEWKDNNLNSSNK</sequence>
<gene>
    <name evidence="1" type="ORF">EZS28_007150</name>
</gene>
<protein>
    <submittedName>
        <fullName evidence="1">Uncharacterized protein</fullName>
    </submittedName>
</protein>